<reference evidence="1" key="2">
    <citation type="submission" date="2013-04" db="UniProtKB">
        <authorList>
            <consortium name="EnsemblPlants"/>
        </authorList>
    </citation>
    <scope>IDENTIFICATION</scope>
</reference>
<keyword evidence="2" id="KW-1185">Reference proteome</keyword>
<name>J3KX09_ORYBR</name>
<dbReference type="AlphaFoldDB" id="J3KX09"/>
<dbReference type="Gramene" id="OB01G15150.1">
    <property type="protein sequence ID" value="OB01G15150.1"/>
    <property type="gene ID" value="OB01G15150"/>
</dbReference>
<evidence type="ECO:0000313" key="2">
    <source>
        <dbReference type="Proteomes" id="UP000006038"/>
    </source>
</evidence>
<dbReference type="HOGENOM" id="CLU_2779870_0_0_1"/>
<accession>J3KX09</accession>
<dbReference type="Proteomes" id="UP000006038">
    <property type="component" value="Chromosome 1"/>
</dbReference>
<sequence length="69" mass="7424">MALALVPTVFLRERLPLALVLVCVVYTAHCCIDFFCAMGVVVAAEEPKHDGVAACGDGRRWCLLGVFDA</sequence>
<organism evidence="1">
    <name type="scientific">Oryza brachyantha</name>
    <name type="common">malo sina</name>
    <dbReference type="NCBI Taxonomy" id="4533"/>
    <lineage>
        <taxon>Eukaryota</taxon>
        <taxon>Viridiplantae</taxon>
        <taxon>Streptophyta</taxon>
        <taxon>Embryophyta</taxon>
        <taxon>Tracheophyta</taxon>
        <taxon>Spermatophyta</taxon>
        <taxon>Magnoliopsida</taxon>
        <taxon>Liliopsida</taxon>
        <taxon>Poales</taxon>
        <taxon>Poaceae</taxon>
        <taxon>BOP clade</taxon>
        <taxon>Oryzoideae</taxon>
        <taxon>Oryzeae</taxon>
        <taxon>Oryzinae</taxon>
        <taxon>Oryza</taxon>
    </lineage>
</organism>
<evidence type="ECO:0000313" key="1">
    <source>
        <dbReference type="EnsemblPlants" id="OB01G15150.1"/>
    </source>
</evidence>
<proteinExistence type="predicted"/>
<reference evidence="1" key="1">
    <citation type="journal article" date="2013" name="Nat. Commun.">
        <title>Whole-genome sequencing of Oryza brachyantha reveals mechanisms underlying Oryza genome evolution.</title>
        <authorList>
            <person name="Chen J."/>
            <person name="Huang Q."/>
            <person name="Gao D."/>
            <person name="Wang J."/>
            <person name="Lang Y."/>
            <person name="Liu T."/>
            <person name="Li B."/>
            <person name="Bai Z."/>
            <person name="Luis Goicoechea J."/>
            <person name="Liang C."/>
            <person name="Chen C."/>
            <person name="Zhang W."/>
            <person name="Sun S."/>
            <person name="Liao Y."/>
            <person name="Zhang X."/>
            <person name="Yang L."/>
            <person name="Song C."/>
            <person name="Wang M."/>
            <person name="Shi J."/>
            <person name="Liu G."/>
            <person name="Liu J."/>
            <person name="Zhou H."/>
            <person name="Zhou W."/>
            <person name="Yu Q."/>
            <person name="An N."/>
            <person name="Chen Y."/>
            <person name="Cai Q."/>
            <person name="Wang B."/>
            <person name="Liu B."/>
            <person name="Min J."/>
            <person name="Huang Y."/>
            <person name="Wu H."/>
            <person name="Li Z."/>
            <person name="Zhang Y."/>
            <person name="Yin Y."/>
            <person name="Song W."/>
            <person name="Jiang J."/>
            <person name="Jackson S.A."/>
            <person name="Wing R.A."/>
            <person name="Wang J."/>
            <person name="Chen M."/>
        </authorList>
    </citation>
    <scope>NUCLEOTIDE SEQUENCE [LARGE SCALE GENOMIC DNA]</scope>
    <source>
        <strain evidence="1">cv. IRGC 101232</strain>
    </source>
</reference>
<protein>
    <submittedName>
        <fullName evidence="1">Uncharacterized protein</fullName>
    </submittedName>
</protein>
<dbReference type="EnsemblPlants" id="OB01G15150.1">
    <property type="protein sequence ID" value="OB01G15150.1"/>
    <property type="gene ID" value="OB01G15150"/>
</dbReference>